<dbReference type="EnsemblPlants" id="evm.model.05.100">
    <property type="protein sequence ID" value="cds.evm.model.05.100"/>
    <property type="gene ID" value="evm.TU.05.100"/>
</dbReference>
<sequence length="168" mass="18431">MATDQTYMNNNNETINLGIINVPITNSKAPPVDTTVGGRGHTTTTPLNIFPQFLGLVGETSTLVTTLGYFPPITPIPATEGIVLLISTQYTTVQEQMQALEAEITGRNQTHTRCPQRIPNQCRMDNNQVTNSTRRHNEHANLVNNRNPYGLDLKLPICDLACGKGRSS</sequence>
<reference evidence="1" key="2">
    <citation type="submission" date="2021-03" db="UniProtKB">
        <authorList>
            <consortium name="EnsemblPlants"/>
        </authorList>
    </citation>
    <scope>IDENTIFICATION</scope>
</reference>
<dbReference type="AlphaFoldDB" id="A0A803PJL0"/>
<reference evidence="1" key="1">
    <citation type="submission" date="2018-11" db="EMBL/GenBank/DDBJ databases">
        <authorList>
            <person name="Grassa J C."/>
        </authorList>
    </citation>
    <scope>NUCLEOTIDE SEQUENCE [LARGE SCALE GENOMIC DNA]</scope>
</reference>
<dbReference type="Proteomes" id="UP000596661">
    <property type="component" value="Chromosome 5"/>
</dbReference>
<evidence type="ECO:0000313" key="2">
    <source>
        <dbReference type="Proteomes" id="UP000596661"/>
    </source>
</evidence>
<protein>
    <submittedName>
        <fullName evidence="1">Uncharacterized protein</fullName>
    </submittedName>
</protein>
<accession>A0A803PJL0</accession>
<organism evidence="1 2">
    <name type="scientific">Cannabis sativa</name>
    <name type="common">Hemp</name>
    <name type="synonym">Marijuana</name>
    <dbReference type="NCBI Taxonomy" id="3483"/>
    <lineage>
        <taxon>Eukaryota</taxon>
        <taxon>Viridiplantae</taxon>
        <taxon>Streptophyta</taxon>
        <taxon>Embryophyta</taxon>
        <taxon>Tracheophyta</taxon>
        <taxon>Spermatophyta</taxon>
        <taxon>Magnoliopsida</taxon>
        <taxon>eudicotyledons</taxon>
        <taxon>Gunneridae</taxon>
        <taxon>Pentapetalae</taxon>
        <taxon>rosids</taxon>
        <taxon>fabids</taxon>
        <taxon>Rosales</taxon>
        <taxon>Cannabaceae</taxon>
        <taxon>Cannabis</taxon>
    </lineage>
</organism>
<evidence type="ECO:0000313" key="1">
    <source>
        <dbReference type="EnsemblPlants" id="cds.evm.model.05.100"/>
    </source>
</evidence>
<name>A0A803PJL0_CANSA</name>
<dbReference type="Gramene" id="evm.model.05.100">
    <property type="protein sequence ID" value="cds.evm.model.05.100"/>
    <property type="gene ID" value="evm.TU.05.100"/>
</dbReference>
<proteinExistence type="predicted"/>
<dbReference type="EMBL" id="UZAU01000409">
    <property type="status" value="NOT_ANNOTATED_CDS"/>
    <property type="molecule type" value="Genomic_DNA"/>
</dbReference>
<keyword evidence="2" id="KW-1185">Reference proteome</keyword>